<comment type="caution">
    <text evidence="5">The sequence shown here is derived from an EMBL/GenBank/DDBJ whole genome shotgun (WGS) entry which is preliminary data.</text>
</comment>
<dbReference type="PROSITE" id="PS00622">
    <property type="entry name" value="HTH_LUXR_1"/>
    <property type="match status" value="1"/>
</dbReference>
<reference evidence="5" key="2">
    <citation type="submission" date="2020-09" db="EMBL/GenBank/DDBJ databases">
        <authorList>
            <person name="Sun Q."/>
            <person name="Zhou Y."/>
        </authorList>
    </citation>
    <scope>NUCLEOTIDE SEQUENCE</scope>
    <source>
        <strain evidence="5">CGMCC 1.12214</strain>
    </source>
</reference>
<evidence type="ECO:0000256" key="1">
    <source>
        <dbReference type="ARBA" id="ARBA00023015"/>
    </source>
</evidence>
<dbReference type="GO" id="GO:0006355">
    <property type="term" value="P:regulation of DNA-templated transcription"/>
    <property type="evidence" value="ECO:0007669"/>
    <property type="project" value="InterPro"/>
</dbReference>
<dbReference type="InterPro" id="IPR016032">
    <property type="entry name" value="Sig_transdc_resp-reg_C-effctor"/>
</dbReference>
<dbReference type="InterPro" id="IPR000792">
    <property type="entry name" value="Tscrpt_reg_LuxR_C"/>
</dbReference>
<dbReference type="AlphaFoldDB" id="A0A917I7Y4"/>
<protein>
    <recommendedName>
        <fullName evidence="4">HTH luxR-type domain-containing protein</fullName>
    </recommendedName>
</protein>
<dbReference type="SUPFAM" id="SSF46894">
    <property type="entry name" value="C-terminal effector domain of the bipartite response regulators"/>
    <property type="match status" value="1"/>
</dbReference>
<dbReference type="EMBL" id="BMES01000002">
    <property type="protein sequence ID" value="GGH24348.1"/>
    <property type="molecule type" value="Genomic_DNA"/>
</dbReference>
<keyword evidence="2" id="KW-0238">DNA-binding</keyword>
<organism evidence="5 6">
    <name type="scientific">Alsobacter metallidurans</name>
    <dbReference type="NCBI Taxonomy" id="340221"/>
    <lineage>
        <taxon>Bacteria</taxon>
        <taxon>Pseudomonadati</taxon>
        <taxon>Pseudomonadota</taxon>
        <taxon>Alphaproteobacteria</taxon>
        <taxon>Hyphomicrobiales</taxon>
        <taxon>Alsobacteraceae</taxon>
        <taxon>Alsobacter</taxon>
    </lineage>
</organism>
<dbReference type="PROSITE" id="PS50043">
    <property type="entry name" value="HTH_LUXR_2"/>
    <property type="match status" value="1"/>
</dbReference>
<dbReference type="RefSeq" id="WP_188518600.1">
    <property type="nucleotide sequence ID" value="NZ_BMES01000002.1"/>
</dbReference>
<evidence type="ECO:0000259" key="4">
    <source>
        <dbReference type="PROSITE" id="PS50043"/>
    </source>
</evidence>
<keyword evidence="1" id="KW-0805">Transcription regulation</keyword>
<evidence type="ECO:0000256" key="2">
    <source>
        <dbReference type="ARBA" id="ARBA00023125"/>
    </source>
</evidence>
<keyword evidence="3" id="KW-0804">Transcription</keyword>
<evidence type="ECO:0000256" key="3">
    <source>
        <dbReference type="ARBA" id="ARBA00023163"/>
    </source>
</evidence>
<dbReference type="InterPro" id="IPR036388">
    <property type="entry name" value="WH-like_DNA-bd_sf"/>
</dbReference>
<dbReference type="CDD" id="cd06170">
    <property type="entry name" value="LuxR_C_like"/>
    <property type="match status" value="1"/>
</dbReference>
<dbReference type="PRINTS" id="PR00038">
    <property type="entry name" value="HTHLUXR"/>
</dbReference>
<reference evidence="5" key="1">
    <citation type="journal article" date="2014" name="Int. J. Syst. Evol. Microbiol.">
        <title>Complete genome sequence of Corynebacterium casei LMG S-19264T (=DSM 44701T), isolated from a smear-ripened cheese.</title>
        <authorList>
            <consortium name="US DOE Joint Genome Institute (JGI-PGF)"/>
            <person name="Walter F."/>
            <person name="Albersmeier A."/>
            <person name="Kalinowski J."/>
            <person name="Ruckert C."/>
        </authorList>
    </citation>
    <scope>NUCLEOTIDE SEQUENCE</scope>
    <source>
        <strain evidence="5">CGMCC 1.12214</strain>
    </source>
</reference>
<dbReference type="PANTHER" id="PTHR44688:SF16">
    <property type="entry name" value="DNA-BINDING TRANSCRIPTIONAL ACTIVATOR DEVR_DOSR"/>
    <property type="match status" value="1"/>
</dbReference>
<evidence type="ECO:0000313" key="5">
    <source>
        <dbReference type="EMBL" id="GGH24348.1"/>
    </source>
</evidence>
<gene>
    <name evidence="5" type="ORF">GCM10007036_30700</name>
</gene>
<dbReference type="Pfam" id="PF00196">
    <property type="entry name" value="GerE"/>
    <property type="match status" value="1"/>
</dbReference>
<dbReference type="SMART" id="SM00421">
    <property type="entry name" value="HTH_LUXR"/>
    <property type="match status" value="1"/>
</dbReference>
<proteinExistence type="predicted"/>
<name>A0A917I7Y4_9HYPH</name>
<evidence type="ECO:0000313" key="6">
    <source>
        <dbReference type="Proteomes" id="UP000603912"/>
    </source>
</evidence>
<accession>A0A917I7Y4</accession>
<dbReference type="Proteomes" id="UP000603912">
    <property type="component" value="Unassembled WGS sequence"/>
</dbReference>
<feature type="domain" description="HTH luxR-type" evidence="4">
    <location>
        <begin position="38"/>
        <end position="103"/>
    </location>
</feature>
<dbReference type="PANTHER" id="PTHR44688">
    <property type="entry name" value="DNA-BINDING TRANSCRIPTIONAL ACTIVATOR DEVR_DOSR"/>
    <property type="match status" value="1"/>
</dbReference>
<keyword evidence="6" id="KW-1185">Reference proteome</keyword>
<dbReference type="GO" id="GO:0003677">
    <property type="term" value="F:DNA binding"/>
    <property type="evidence" value="ECO:0007669"/>
    <property type="project" value="UniProtKB-KW"/>
</dbReference>
<sequence length="113" mass="12068">MGRMFRLPDPPGPGVLARGDTPGALPPGRVFLENPDLFAERVRSLTPAQRAILGLVAQGQINKQIAHRCGISEATVKAHISAVLGKLGERSRVAAAVRFAVFCERESRRAGDA</sequence>
<dbReference type="Gene3D" id="1.10.10.10">
    <property type="entry name" value="Winged helix-like DNA-binding domain superfamily/Winged helix DNA-binding domain"/>
    <property type="match status" value="1"/>
</dbReference>